<reference evidence="2" key="1">
    <citation type="submission" date="2023-06" db="EMBL/GenBank/DDBJ databases">
        <title>Genome-scale phylogeny and comparative genomics of the fungal order Sordariales.</title>
        <authorList>
            <consortium name="Lawrence Berkeley National Laboratory"/>
            <person name="Hensen N."/>
            <person name="Bonometti L."/>
            <person name="Westerberg I."/>
            <person name="Brannstrom I.O."/>
            <person name="Guillou S."/>
            <person name="Cros-Aarteil S."/>
            <person name="Calhoun S."/>
            <person name="Haridas S."/>
            <person name="Kuo A."/>
            <person name="Mondo S."/>
            <person name="Pangilinan J."/>
            <person name="Riley R."/>
            <person name="Labutti K."/>
            <person name="Andreopoulos B."/>
            <person name="Lipzen A."/>
            <person name="Chen C."/>
            <person name="Yanf M."/>
            <person name="Daum C."/>
            <person name="Ng V."/>
            <person name="Clum A."/>
            <person name="Steindorff A."/>
            <person name="Ohm R."/>
            <person name="Martin F."/>
            <person name="Silar P."/>
            <person name="Natvig D."/>
            <person name="Lalanne C."/>
            <person name="Gautier V."/>
            <person name="Ament-Velasquez S.L."/>
            <person name="Kruys A."/>
            <person name="Hutchinson M.I."/>
            <person name="Powell A.J."/>
            <person name="Barry K."/>
            <person name="Miller A.N."/>
            <person name="Grigoriev I.V."/>
            <person name="Debuchy R."/>
            <person name="Gladieux P."/>
            <person name="Thoren M.H."/>
            <person name="Johannesson H."/>
        </authorList>
    </citation>
    <scope>NUCLEOTIDE SEQUENCE</scope>
    <source>
        <strain evidence="2">SMH2532-1</strain>
    </source>
</reference>
<feature type="transmembrane region" description="Helical" evidence="1">
    <location>
        <begin position="53"/>
        <end position="78"/>
    </location>
</feature>
<evidence type="ECO:0000313" key="3">
    <source>
        <dbReference type="Proteomes" id="UP001174936"/>
    </source>
</evidence>
<keyword evidence="1" id="KW-0812">Transmembrane</keyword>
<dbReference type="Proteomes" id="UP001174936">
    <property type="component" value="Unassembled WGS sequence"/>
</dbReference>
<dbReference type="AlphaFoldDB" id="A0AA39YHC4"/>
<proteinExistence type="predicted"/>
<evidence type="ECO:0000256" key="1">
    <source>
        <dbReference type="SAM" id="Phobius"/>
    </source>
</evidence>
<protein>
    <recommendedName>
        <fullName evidence="4">Transmembrane protein</fullName>
    </recommendedName>
</protein>
<sequence length="127" mass="14236">MQQPWTSALSEFSFLVHFIYSATNLHDDTYFFMRVWHSGLNSLRISFTFLPSCAFRASICVFLAICALISWIVCSAASRLPLLIPSFIWLLSHFLGSACGAVVRVKRDTGGRLQEKKMICEGPGGRL</sequence>
<keyword evidence="3" id="KW-1185">Reference proteome</keyword>
<organism evidence="2 3">
    <name type="scientific">Cercophora newfieldiana</name>
    <dbReference type="NCBI Taxonomy" id="92897"/>
    <lineage>
        <taxon>Eukaryota</taxon>
        <taxon>Fungi</taxon>
        <taxon>Dikarya</taxon>
        <taxon>Ascomycota</taxon>
        <taxon>Pezizomycotina</taxon>
        <taxon>Sordariomycetes</taxon>
        <taxon>Sordariomycetidae</taxon>
        <taxon>Sordariales</taxon>
        <taxon>Lasiosphaeriaceae</taxon>
        <taxon>Cercophora</taxon>
    </lineage>
</organism>
<comment type="caution">
    <text evidence="2">The sequence shown here is derived from an EMBL/GenBank/DDBJ whole genome shotgun (WGS) entry which is preliminary data.</text>
</comment>
<evidence type="ECO:0000313" key="2">
    <source>
        <dbReference type="EMBL" id="KAK0652329.1"/>
    </source>
</evidence>
<accession>A0AA39YHC4</accession>
<feature type="transmembrane region" description="Helical" evidence="1">
    <location>
        <begin position="84"/>
        <end position="103"/>
    </location>
</feature>
<keyword evidence="1" id="KW-0472">Membrane</keyword>
<dbReference type="EMBL" id="JAULSV010000002">
    <property type="protein sequence ID" value="KAK0652329.1"/>
    <property type="molecule type" value="Genomic_DNA"/>
</dbReference>
<name>A0AA39YHC4_9PEZI</name>
<gene>
    <name evidence="2" type="ORF">B0T16DRAFT_100753</name>
</gene>
<evidence type="ECO:0008006" key="4">
    <source>
        <dbReference type="Google" id="ProtNLM"/>
    </source>
</evidence>
<keyword evidence="1" id="KW-1133">Transmembrane helix</keyword>